<dbReference type="EMBL" id="GG738856">
    <property type="protein sequence ID" value="EFC46957.1"/>
    <property type="molecule type" value="Genomic_DNA"/>
</dbReference>
<keyword evidence="3" id="KW-0175">Coiled coil</keyword>
<evidence type="ECO:0000256" key="5">
    <source>
        <dbReference type="PROSITE-ProRule" id="PRU00283"/>
    </source>
</evidence>
<feature type="non-terminal residue" evidence="8">
    <location>
        <position position="1"/>
    </location>
</feature>
<dbReference type="PROSITE" id="PS50067">
    <property type="entry name" value="KINESIN_MOTOR_2"/>
    <property type="match status" value="1"/>
</dbReference>
<dbReference type="RefSeq" id="XP_002679701.1">
    <property type="nucleotide sequence ID" value="XM_002679655.1"/>
</dbReference>
<comment type="similarity">
    <text evidence="5 6">Belongs to the TRAFAC class myosin-kinesin ATPase superfamily. Kinesin family.</text>
</comment>
<dbReference type="InParanoid" id="D2V802"/>
<dbReference type="GO" id="GO:0003777">
    <property type="term" value="F:microtubule motor activity"/>
    <property type="evidence" value="ECO:0007669"/>
    <property type="project" value="InterPro"/>
</dbReference>
<dbReference type="InterPro" id="IPR001752">
    <property type="entry name" value="Kinesin_motor_dom"/>
</dbReference>
<keyword evidence="4 5" id="KW-0505">Motor protein</keyword>
<gene>
    <name evidence="8" type="ORF">NAEGRDRAFT_31878</name>
</gene>
<evidence type="ECO:0000313" key="9">
    <source>
        <dbReference type="Proteomes" id="UP000006671"/>
    </source>
</evidence>
<dbReference type="eggNOG" id="KOG0239">
    <property type="taxonomic scope" value="Eukaryota"/>
</dbReference>
<evidence type="ECO:0000256" key="1">
    <source>
        <dbReference type="ARBA" id="ARBA00022741"/>
    </source>
</evidence>
<evidence type="ECO:0000256" key="3">
    <source>
        <dbReference type="ARBA" id="ARBA00023054"/>
    </source>
</evidence>
<evidence type="ECO:0000259" key="7">
    <source>
        <dbReference type="PROSITE" id="PS50067"/>
    </source>
</evidence>
<dbReference type="VEuPathDB" id="AmoebaDB:NAEGRDRAFT_31878"/>
<sequence>LTKSVLDGYNVSIFAYGQTGTGKTHTMQGNGDEIGIQQYILQDLYNHKNKDKDMYNMTIALSCMEIYNETCIDLLRSQDNKLELKMDPQNKKIIAQGLREVVCNELQEALQCLIFAQKNRAVSSTSQNHRSSRSHLIVQISVCKMFLKHPEANSEEEQQNITPTCTTSQMYLIDLAGSEKINTSGASNPITDSETKHINKSLSALGNVMEGLRNRSAKPGQNAHIPYRDTKLTYFMSNVFRDKHSICCMIPHVAPSSLCFNESLRTLQFAERMSGIALNNVNQ</sequence>
<organism evidence="9">
    <name type="scientific">Naegleria gruberi</name>
    <name type="common">Amoeba</name>
    <dbReference type="NCBI Taxonomy" id="5762"/>
    <lineage>
        <taxon>Eukaryota</taxon>
        <taxon>Discoba</taxon>
        <taxon>Heterolobosea</taxon>
        <taxon>Tetramitia</taxon>
        <taxon>Eutetramitia</taxon>
        <taxon>Vahlkampfiidae</taxon>
        <taxon>Naegleria</taxon>
    </lineage>
</organism>
<dbReference type="OrthoDB" id="3176171at2759"/>
<dbReference type="InterPro" id="IPR027417">
    <property type="entry name" value="P-loop_NTPase"/>
</dbReference>
<evidence type="ECO:0000256" key="6">
    <source>
        <dbReference type="RuleBase" id="RU000394"/>
    </source>
</evidence>
<dbReference type="InterPro" id="IPR027640">
    <property type="entry name" value="Kinesin-like_fam"/>
</dbReference>
<protein>
    <recommendedName>
        <fullName evidence="6">Kinesin-like protein</fullName>
    </recommendedName>
</protein>
<dbReference type="SUPFAM" id="SSF52540">
    <property type="entry name" value="P-loop containing nucleoside triphosphate hydrolases"/>
    <property type="match status" value="1"/>
</dbReference>
<dbReference type="AlphaFoldDB" id="D2V802"/>
<dbReference type="PANTHER" id="PTHR47968">
    <property type="entry name" value="CENTROMERE PROTEIN E"/>
    <property type="match status" value="1"/>
</dbReference>
<feature type="domain" description="Kinesin motor" evidence="7">
    <location>
        <begin position="1"/>
        <end position="276"/>
    </location>
</feature>
<dbReference type="GeneID" id="8860289"/>
<dbReference type="GO" id="GO:0005874">
    <property type="term" value="C:microtubule"/>
    <property type="evidence" value="ECO:0007669"/>
    <property type="project" value="UniProtKB-KW"/>
</dbReference>
<dbReference type="KEGG" id="ngr:NAEGRDRAFT_31878"/>
<dbReference type="InterPro" id="IPR019821">
    <property type="entry name" value="Kinesin_motor_CS"/>
</dbReference>
<proteinExistence type="inferred from homology"/>
<dbReference type="Gene3D" id="3.40.850.10">
    <property type="entry name" value="Kinesin motor domain"/>
    <property type="match status" value="1"/>
</dbReference>
<evidence type="ECO:0000256" key="4">
    <source>
        <dbReference type="ARBA" id="ARBA00023175"/>
    </source>
</evidence>
<keyword evidence="1 5" id="KW-0547">Nucleotide-binding</keyword>
<reference evidence="8 9" key="1">
    <citation type="journal article" date="2010" name="Cell">
        <title>The genome of Naegleria gruberi illuminates early eukaryotic versatility.</title>
        <authorList>
            <person name="Fritz-Laylin L.K."/>
            <person name="Prochnik S.E."/>
            <person name="Ginger M.L."/>
            <person name="Dacks J.B."/>
            <person name="Carpenter M.L."/>
            <person name="Field M.C."/>
            <person name="Kuo A."/>
            <person name="Paredez A."/>
            <person name="Chapman J."/>
            <person name="Pham J."/>
            <person name="Shu S."/>
            <person name="Neupane R."/>
            <person name="Cipriano M."/>
            <person name="Mancuso J."/>
            <person name="Tu H."/>
            <person name="Salamov A."/>
            <person name="Lindquist E."/>
            <person name="Shapiro H."/>
            <person name="Lucas S."/>
            <person name="Grigoriev I.V."/>
            <person name="Cande W.Z."/>
            <person name="Fulton C."/>
            <person name="Rokhsar D.S."/>
            <person name="Dawson S.C."/>
        </authorList>
    </citation>
    <scope>NUCLEOTIDE SEQUENCE [LARGE SCALE GENOMIC DNA]</scope>
    <source>
        <strain evidence="8 9">NEG-M</strain>
    </source>
</reference>
<evidence type="ECO:0000313" key="8">
    <source>
        <dbReference type="EMBL" id="EFC46957.1"/>
    </source>
</evidence>
<accession>D2V802</accession>
<name>D2V802_NAEGR</name>
<dbReference type="Pfam" id="PF00225">
    <property type="entry name" value="Kinesin"/>
    <property type="match status" value="1"/>
</dbReference>
<dbReference type="Proteomes" id="UP000006671">
    <property type="component" value="Unassembled WGS sequence"/>
</dbReference>
<dbReference type="GO" id="GO:0008017">
    <property type="term" value="F:microtubule binding"/>
    <property type="evidence" value="ECO:0007669"/>
    <property type="project" value="InterPro"/>
</dbReference>
<dbReference type="OMA" id="MIAHACR"/>
<dbReference type="SMART" id="SM00129">
    <property type="entry name" value="KISc"/>
    <property type="match status" value="1"/>
</dbReference>
<dbReference type="InterPro" id="IPR036961">
    <property type="entry name" value="Kinesin_motor_dom_sf"/>
</dbReference>
<dbReference type="PROSITE" id="PS00411">
    <property type="entry name" value="KINESIN_MOTOR_1"/>
    <property type="match status" value="1"/>
</dbReference>
<dbReference type="STRING" id="5762.D2V802"/>
<keyword evidence="9" id="KW-1185">Reference proteome</keyword>
<dbReference type="GO" id="GO:0007018">
    <property type="term" value="P:microtubule-based movement"/>
    <property type="evidence" value="ECO:0007669"/>
    <property type="project" value="InterPro"/>
</dbReference>
<dbReference type="PANTHER" id="PTHR47968:SF75">
    <property type="entry name" value="CENTROMERE-ASSOCIATED PROTEIN E"/>
    <property type="match status" value="1"/>
</dbReference>
<dbReference type="GO" id="GO:0005524">
    <property type="term" value="F:ATP binding"/>
    <property type="evidence" value="ECO:0007669"/>
    <property type="project" value="UniProtKB-UniRule"/>
</dbReference>
<keyword evidence="6" id="KW-0493">Microtubule</keyword>
<evidence type="ECO:0000256" key="2">
    <source>
        <dbReference type="ARBA" id="ARBA00022840"/>
    </source>
</evidence>
<dbReference type="PRINTS" id="PR00380">
    <property type="entry name" value="KINESINHEAVY"/>
</dbReference>
<keyword evidence="2 5" id="KW-0067">ATP-binding</keyword>
<feature type="binding site" evidence="5">
    <location>
        <begin position="17"/>
        <end position="24"/>
    </location>
    <ligand>
        <name>ATP</name>
        <dbReference type="ChEBI" id="CHEBI:30616"/>
    </ligand>
</feature>